<name>A0A0V0T453_9BILA</name>
<evidence type="ECO:0000313" key="1">
    <source>
        <dbReference type="EMBL" id="KRX33771.1"/>
    </source>
</evidence>
<protein>
    <submittedName>
        <fullName evidence="1">Uncharacterized protein</fullName>
    </submittedName>
</protein>
<keyword evidence="2" id="KW-1185">Reference proteome</keyword>
<comment type="caution">
    <text evidence="1">The sequence shown here is derived from an EMBL/GenBank/DDBJ whole genome shotgun (WGS) entry which is preliminary data.</text>
</comment>
<reference evidence="1 2" key="1">
    <citation type="submission" date="2015-01" db="EMBL/GenBank/DDBJ databases">
        <title>Evolution of Trichinella species and genotypes.</title>
        <authorList>
            <person name="Korhonen P.K."/>
            <person name="Edoardo P."/>
            <person name="Giuseppe L.R."/>
            <person name="Gasser R.B."/>
        </authorList>
    </citation>
    <scope>NUCLEOTIDE SEQUENCE [LARGE SCALE GENOMIC DNA]</scope>
    <source>
        <strain evidence="1">ISS417</strain>
    </source>
</reference>
<accession>A0A0V0T453</accession>
<proteinExistence type="predicted"/>
<dbReference type="AlphaFoldDB" id="A0A0V0T453"/>
<dbReference type="Proteomes" id="UP000055048">
    <property type="component" value="Unassembled WGS sequence"/>
</dbReference>
<organism evidence="1 2">
    <name type="scientific">Trichinella murrelli</name>
    <dbReference type="NCBI Taxonomy" id="144512"/>
    <lineage>
        <taxon>Eukaryota</taxon>
        <taxon>Metazoa</taxon>
        <taxon>Ecdysozoa</taxon>
        <taxon>Nematoda</taxon>
        <taxon>Enoplea</taxon>
        <taxon>Dorylaimia</taxon>
        <taxon>Trichinellida</taxon>
        <taxon>Trichinellidae</taxon>
        <taxon>Trichinella</taxon>
    </lineage>
</organism>
<dbReference type="EMBL" id="JYDJ01000709">
    <property type="protein sequence ID" value="KRX33771.1"/>
    <property type="molecule type" value="Genomic_DNA"/>
</dbReference>
<sequence>MKCEATHHHASIKVAVAGERAQFSFDVVFSAVVALRHHSNLIQYISQKRIHLKILVGYRRRRCGGRHDVISNEECER</sequence>
<gene>
    <name evidence="1" type="ORF">T05_797</name>
</gene>
<evidence type="ECO:0000313" key="2">
    <source>
        <dbReference type="Proteomes" id="UP000055048"/>
    </source>
</evidence>